<dbReference type="RefSeq" id="WP_200837330.1">
    <property type="nucleotide sequence ID" value="NZ_CP015453.1"/>
</dbReference>
<keyword evidence="2" id="KW-0812">Transmembrane</keyword>
<gene>
    <name evidence="4" type="ORF">A6048_12840</name>
</gene>
<reference evidence="4 5" key="1">
    <citation type="submission" date="2016-04" db="EMBL/GenBank/DDBJ databases">
        <title>Complete genome sequence of the haloalkaliphilic hydrocarbon-degrading bacterium Dietzia psychralcaliphila ILA-1T, isolated from a drain of a fish product-processing plant.</title>
        <authorList>
            <person name="Zhao J."/>
            <person name="Hu B."/>
            <person name="Geng S."/>
            <person name="Nie Y."/>
            <person name="Tang Y."/>
        </authorList>
    </citation>
    <scope>NUCLEOTIDE SEQUENCE [LARGE SCALE GENOMIC DNA]</scope>
    <source>
        <strain evidence="4 5">ILA-1</strain>
    </source>
</reference>
<organism evidence="4 5">
    <name type="scientific">Dietzia psychralcaliphila</name>
    <dbReference type="NCBI Taxonomy" id="139021"/>
    <lineage>
        <taxon>Bacteria</taxon>
        <taxon>Bacillati</taxon>
        <taxon>Actinomycetota</taxon>
        <taxon>Actinomycetes</taxon>
        <taxon>Mycobacteriales</taxon>
        <taxon>Dietziaceae</taxon>
        <taxon>Dietzia</taxon>
    </lineage>
</organism>
<feature type="transmembrane region" description="Helical" evidence="2">
    <location>
        <begin position="206"/>
        <end position="228"/>
    </location>
</feature>
<dbReference type="Pfam" id="PF07331">
    <property type="entry name" value="TctB"/>
    <property type="match status" value="1"/>
</dbReference>
<keyword evidence="2" id="KW-0472">Membrane</keyword>
<feature type="transmembrane region" description="Helical" evidence="2">
    <location>
        <begin position="63"/>
        <end position="84"/>
    </location>
</feature>
<accession>A0AAD0JQW1</accession>
<sequence>MSTSTDPASTAVPHAQPGSRTRWWRKRTELGFAAGILAIAAFMIVQIVQMDVPDGAGTPGPQFFPGLVAAFLVLTGGLLAVNVIRNPRHTEATSTMGQLSTDMLEDLAAIDHPGETRAASGTTRTEDADPSQESDAPTGTPPPPSAVGTGYVPVDYRTIGIVLGGLVAFALTLQPVGWLVTASALFWVVSYALGSRRPLFDVAVSVIFASVIQIAFSAGLGLGLPPGILEGVLPWSN</sequence>
<protein>
    <recommendedName>
        <fullName evidence="3">DUF1468 domain-containing protein</fullName>
    </recommendedName>
</protein>
<evidence type="ECO:0000313" key="4">
    <source>
        <dbReference type="EMBL" id="AWH96243.1"/>
    </source>
</evidence>
<dbReference type="EMBL" id="CP015453">
    <property type="protein sequence ID" value="AWH96243.1"/>
    <property type="molecule type" value="Genomic_DNA"/>
</dbReference>
<evidence type="ECO:0000256" key="2">
    <source>
        <dbReference type="SAM" id="Phobius"/>
    </source>
</evidence>
<feature type="region of interest" description="Disordered" evidence="1">
    <location>
        <begin position="114"/>
        <end position="147"/>
    </location>
</feature>
<evidence type="ECO:0000259" key="3">
    <source>
        <dbReference type="Pfam" id="PF07331"/>
    </source>
</evidence>
<feature type="transmembrane region" description="Helical" evidence="2">
    <location>
        <begin position="154"/>
        <end position="171"/>
    </location>
</feature>
<feature type="region of interest" description="Disordered" evidence="1">
    <location>
        <begin position="1"/>
        <end position="20"/>
    </location>
</feature>
<dbReference type="KEGG" id="dpc:A6048_12840"/>
<dbReference type="Proteomes" id="UP000244903">
    <property type="component" value="Chromosome"/>
</dbReference>
<dbReference type="AlphaFoldDB" id="A0AAD0JQW1"/>
<keyword evidence="2" id="KW-1133">Transmembrane helix</keyword>
<feature type="domain" description="DUF1468" evidence="3">
    <location>
        <begin position="157"/>
        <end position="225"/>
    </location>
</feature>
<dbReference type="InterPro" id="IPR009936">
    <property type="entry name" value="DUF1468"/>
</dbReference>
<keyword evidence="5" id="KW-1185">Reference proteome</keyword>
<evidence type="ECO:0000313" key="5">
    <source>
        <dbReference type="Proteomes" id="UP000244903"/>
    </source>
</evidence>
<feature type="transmembrane region" description="Helical" evidence="2">
    <location>
        <begin position="30"/>
        <end position="48"/>
    </location>
</feature>
<name>A0AAD0JQW1_9ACTN</name>
<evidence type="ECO:0000256" key="1">
    <source>
        <dbReference type="SAM" id="MobiDB-lite"/>
    </source>
</evidence>
<proteinExistence type="predicted"/>